<dbReference type="GO" id="GO:0006784">
    <property type="term" value="P:heme A biosynthetic process"/>
    <property type="evidence" value="ECO:0007669"/>
    <property type="project" value="InterPro"/>
</dbReference>
<comment type="caution">
    <text evidence="14">The sequence shown here is derived from an EMBL/GenBank/DDBJ whole genome shotgun (WGS) entry which is preliminary data.</text>
</comment>
<keyword evidence="2" id="KW-1003">Cell membrane</keyword>
<feature type="compositionally biased region" description="Polar residues" evidence="12">
    <location>
        <begin position="307"/>
        <end position="318"/>
    </location>
</feature>
<keyword evidence="15" id="KW-1185">Reference proteome</keyword>
<feature type="region of interest" description="Disordered" evidence="12">
    <location>
        <begin position="307"/>
        <end position="328"/>
    </location>
</feature>
<evidence type="ECO:0000256" key="1">
    <source>
        <dbReference type="ARBA" id="ARBA00004141"/>
    </source>
</evidence>
<comment type="subcellular location">
    <subcellularLocation>
        <location evidence="1">Membrane</location>
        <topology evidence="1">Multi-pass membrane protein</topology>
    </subcellularLocation>
</comment>
<evidence type="ECO:0000256" key="13">
    <source>
        <dbReference type="SAM" id="Phobius"/>
    </source>
</evidence>
<dbReference type="RefSeq" id="WP_068847709.1">
    <property type="nucleotide sequence ID" value="NZ_LYDR01000072.1"/>
</dbReference>
<keyword evidence="9 13" id="KW-0472">Membrane</keyword>
<dbReference type="GO" id="GO:0016020">
    <property type="term" value="C:membrane"/>
    <property type="evidence" value="ECO:0007669"/>
    <property type="project" value="UniProtKB-SubCell"/>
</dbReference>
<dbReference type="STRING" id="1841610.A6X21_21915"/>
<evidence type="ECO:0000256" key="4">
    <source>
        <dbReference type="ARBA" id="ARBA00022723"/>
    </source>
</evidence>
<dbReference type="GO" id="GO:0016491">
    <property type="term" value="F:oxidoreductase activity"/>
    <property type="evidence" value="ECO:0007669"/>
    <property type="project" value="UniProtKB-KW"/>
</dbReference>
<keyword evidence="3 13" id="KW-0812">Transmembrane</keyword>
<dbReference type="PANTHER" id="PTHR35457:SF1">
    <property type="entry name" value="HEME A SYNTHASE"/>
    <property type="match status" value="1"/>
</dbReference>
<evidence type="ECO:0000256" key="2">
    <source>
        <dbReference type="ARBA" id="ARBA00022475"/>
    </source>
</evidence>
<evidence type="ECO:0000313" key="15">
    <source>
        <dbReference type="Proteomes" id="UP000094828"/>
    </source>
</evidence>
<feature type="transmembrane region" description="Helical" evidence="13">
    <location>
        <begin position="163"/>
        <end position="184"/>
    </location>
</feature>
<dbReference type="InterPro" id="IPR003780">
    <property type="entry name" value="COX15/CtaA_fam"/>
</dbReference>
<organism evidence="14 15">
    <name type="scientific">Planctopirus hydrillae</name>
    <dbReference type="NCBI Taxonomy" id="1841610"/>
    <lineage>
        <taxon>Bacteria</taxon>
        <taxon>Pseudomonadati</taxon>
        <taxon>Planctomycetota</taxon>
        <taxon>Planctomycetia</taxon>
        <taxon>Planctomycetales</taxon>
        <taxon>Planctomycetaceae</taxon>
        <taxon>Planctopirus</taxon>
    </lineage>
</organism>
<protein>
    <recommendedName>
        <fullName evidence="16">Cytochrome oxidase assembly protein</fullName>
    </recommendedName>
</protein>
<evidence type="ECO:0000256" key="7">
    <source>
        <dbReference type="ARBA" id="ARBA00023004"/>
    </source>
</evidence>
<dbReference type="OrthoDB" id="128939at2"/>
<evidence type="ECO:0000256" key="3">
    <source>
        <dbReference type="ARBA" id="ARBA00022692"/>
    </source>
</evidence>
<feature type="transmembrane region" description="Helical" evidence="13">
    <location>
        <begin position="196"/>
        <end position="214"/>
    </location>
</feature>
<proteinExistence type="predicted"/>
<evidence type="ECO:0000256" key="5">
    <source>
        <dbReference type="ARBA" id="ARBA00022989"/>
    </source>
</evidence>
<dbReference type="EMBL" id="LYDR01000072">
    <property type="protein sequence ID" value="ODA31931.1"/>
    <property type="molecule type" value="Genomic_DNA"/>
</dbReference>
<name>A0A1C3EFC4_9PLAN</name>
<reference evidence="14 15" key="1">
    <citation type="submission" date="2016-05" db="EMBL/GenBank/DDBJ databases">
        <title>Genomic and physiological characterization of Planctopirus sp. isolated from fresh water lake.</title>
        <authorList>
            <person name="Subhash Y."/>
            <person name="Ramana C."/>
        </authorList>
    </citation>
    <scope>NUCLEOTIDE SEQUENCE [LARGE SCALE GENOMIC DNA]</scope>
    <source>
        <strain evidence="14 15">JC280</strain>
    </source>
</reference>
<dbReference type="Proteomes" id="UP000094828">
    <property type="component" value="Unassembled WGS sequence"/>
</dbReference>
<evidence type="ECO:0000256" key="12">
    <source>
        <dbReference type="SAM" id="MobiDB-lite"/>
    </source>
</evidence>
<evidence type="ECO:0000256" key="6">
    <source>
        <dbReference type="ARBA" id="ARBA00023002"/>
    </source>
</evidence>
<feature type="transmembrane region" description="Helical" evidence="13">
    <location>
        <begin position="121"/>
        <end position="143"/>
    </location>
</feature>
<keyword evidence="4" id="KW-0479">Metal-binding</keyword>
<dbReference type="PANTHER" id="PTHR35457">
    <property type="entry name" value="HEME A SYNTHASE"/>
    <property type="match status" value="1"/>
</dbReference>
<keyword evidence="7" id="KW-0408">Iron</keyword>
<evidence type="ECO:0008006" key="16">
    <source>
        <dbReference type="Google" id="ProtNLM"/>
    </source>
</evidence>
<dbReference type="InterPro" id="IPR050450">
    <property type="entry name" value="COX15/CtaA_HemeA_synthase"/>
</dbReference>
<evidence type="ECO:0000256" key="8">
    <source>
        <dbReference type="ARBA" id="ARBA00023133"/>
    </source>
</evidence>
<evidence type="ECO:0000256" key="9">
    <source>
        <dbReference type="ARBA" id="ARBA00023136"/>
    </source>
</evidence>
<dbReference type="Pfam" id="PF02628">
    <property type="entry name" value="COX15-CtaA"/>
    <property type="match status" value="1"/>
</dbReference>
<feature type="transmembrane region" description="Helical" evidence="13">
    <location>
        <begin position="270"/>
        <end position="290"/>
    </location>
</feature>
<keyword evidence="10" id="KW-1015">Disulfide bond</keyword>
<evidence type="ECO:0000313" key="14">
    <source>
        <dbReference type="EMBL" id="ODA31931.1"/>
    </source>
</evidence>
<keyword evidence="8" id="KW-0350">Heme biosynthesis</keyword>
<keyword evidence="6" id="KW-0560">Oxidoreductase</keyword>
<dbReference type="GO" id="GO:0046872">
    <property type="term" value="F:metal ion binding"/>
    <property type="evidence" value="ECO:0007669"/>
    <property type="project" value="UniProtKB-KW"/>
</dbReference>
<gene>
    <name evidence="14" type="ORF">A6X21_21915</name>
</gene>
<accession>A0A1C3EFC4</accession>
<feature type="transmembrane region" description="Helical" evidence="13">
    <location>
        <begin position="226"/>
        <end position="250"/>
    </location>
</feature>
<evidence type="ECO:0000256" key="11">
    <source>
        <dbReference type="ARBA" id="ARBA00023444"/>
    </source>
</evidence>
<comment type="pathway">
    <text evidence="11">Porphyrin-containing compound metabolism.</text>
</comment>
<evidence type="ECO:0000256" key="10">
    <source>
        <dbReference type="ARBA" id="ARBA00023157"/>
    </source>
</evidence>
<feature type="transmembrane region" description="Helical" evidence="13">
    <location>
        <begin position="68"/>
        <end position="86"/>
    </location>
</feature>
<keyword evidence="5 13" id="KW-1133">Transmembrane helix</keyword>
<feature type="transmembrane region" description="Helical" evidence="13">
    <location>
        <begin position="93"/>
        <end position="115"/>
    </location>
</feature>
<sequence length="328" mass="35409">MKNLPSIFAWLTLISALPLISMGAVVTTVDAGMAFPDWPTSDGYSMLAYPWLQSIGEPDKFLEHGHRLAGMLTGFFALLLCGSAFLTPQRPAVRILATLVLVLVIAQGLLGGMRVSQVSKVLAMIHGNFACWVFTVMAIAVAVMSPRWANVERLPTGTRTRAAFSATIVLCLVFFLQSVLGGMLRHLGAAHAWRDHPYFAFVVLGVAAITWVLIRRLHHPWLSSWANLMLLLVNGQFLIGLGTWLFRYGWPDAGIVAIQQTSALSALRSLHTLGAVLGFMGLGVMIARLIRTAPVHAPVTEATVETKTRNSSLTTPLDGSSRLAGGAV</sequence>
<dbReference type="AlphaFoldDB" id="A0A1C3EFC4"/>